<feature type="domain" description="Guanylate cyclase" evidence="20">
    <location>
        <begin position="497"/>
        <end position="624"/>
    </location>
</feature>
<comment type="similarity">
    <text evidence="17">Belongs to the adenylyl cyclase class-4/guanylyl cyclase family.</text>
</comment>
<evidence type="ECO:0000259" key="20">
    <source>
        <dbReference type="PROSITE" id="PS50125"/>
    </source>
</evidence>
<feature type="compositionally biased region" description="Polar residues" evidence="18">
    <location>
        <begin position="95"/>
        <end position="136"/>
    </location>
</feature>
<evidence type="ECO:0000256" key="2">
    <source>
        <dbReference type="ARBA" id="ARBA00001936"/>
    </source>
</evidence>
<keyword evidence="6 19" id="KW-0812">Transmembrane</keyword>
<keyword evidence="10" id="KW-0067">ATP-binding</keyword>
<feature type="region of interest" description="Disordered" evidence="18">
    <location>
        <begin position="73"/>
        <end position="136"/>
    </location>
</feature>
<keyword evidence="13" id="KW-0115">cAMP biosynthesis</keyword>
<feature type="domain" description="Guanylate cyclase" evidence="20">
    <location>
        <begin position="1078"/>
        <end position="1223"/>
    </location>
</feature>
<feature type="transmembrane region" description="Helical" evidence="19">
    <location>
        <begin position="280"/>
        <end position="304"/>
    </location>
</feature>
<dbReference type="Proteomes" id="UP001501920">
    <property type="component" value="Chromosome 22"/>
</dbReference>
<reference evidence="21" key="3">
    <citation type="submission" date="2025-09" db="UniProtKB">
        <authorList>
            <consortium name="Ensembl"/>
        </authorList>
    </citation>
    <scope>IDENTIFICATION</scope>
</reference>
<feature type="transmembrane region" description="Helical" evidence="19">
    <location>
        <begin position="399"/>
        <end position="419"/>
    </location>
</feature>
<evidence type="ECO:0000256" key="9">
    <source>
        <dbReference type="ARBA" id="ARBA00022741"/>
    </source>
</evidence>
<keyword evidence="7" id="KW-0479">Metal-binding</keyword>
<evidence type="ECO:0000256" key="15">
    <source>
        <dbReference type="ARBA" id="ARBA00023180"/>
    </source>
</evidence>
<proteinExistence type="inferred from homology"/>
<feature type="transmembrane region" description="Helical" evidence="19">
    <location>
        <begin position="995"/>
        <end position="1012"/>
    </location>
</feature>
<evidence type="ECO:0000256" key="14">
    <source>
        <dbReference type="ARBA" id="ARBA00023136"/>
    </source>
</evidence>
<keyword evidence="11" id="KW-0460">Magnesium</keyword>
<dbReference type="GO" id="GO:0006171">
    <property type="term" value="P:cAMP biosynthetic process"/>
    <property type="evidence" value="ECO:0007669"/>
    <property type="project" value="UniProtKB-KW"/>
</dbReference>
<feature type="transmembrane region" description="Helical" evidence="19">
    <location>
        <begin position="827"/>
        <end position="852"/>
    </location>
</feature>
<comment type="subcellular location">
    <subcellularLocation>
        <location evidence="4">Membrane</location>
        <topology evidence="4">Multi-pass membrane protein</topology>
    </subcellularLocation>
</comment>
<dbReference type="GO" id="GO:0005886">
    <property type="term" value="C:plasma membrane"/>
    <property type="evidence" value="ECO:0007669"/>
    <property type="project" value="InterPro"/>
</dbReference>
<dbReference type="InterPro" id="IPR009398">
    <property type="entry name" value="Adcy_conserved_dom"/>
</dbReference>
<dbReference type="PANTHER" id="PTHR45627:SF6">
    <property type="entry name" value="ADENYLATE CYCLASE TYPE 2"/>
    <property type="match status" value="1"/>
</dbReference>
<dbReference type="GO" id="GO:0007189">
    <property type="term" value="P:adenylate cyclase-activating G protein-coupled receptor signaling pathway"/>
    <property type="evidence" value="ECO:0007669"/>
    <property type="project" value="TreeGrafter"/>
</dbReference>
<feature type="transmembrane region" description="Helical" evidence="19">
    <location>
        <begin position="316"/>
        <end position="335"/>
    </location>
</feature>
<feature type="transmembrane region" description="Helical" evidence="19">
    <location>
        <begin position="927"/>
        <end position="945"/>
    </location>
</feature>
<dbReference type="SMART" id="SM00044">
    <property type="entry name" value="CYCc"/>
    <property type="match status" value="2"/>
</dbReference>
<comment type="catalytic activity">
    <reaction evidence="1">
        <text>ATP = 3',5'-cyclic AMP + diphosphate</text>
        <dbReference type="Rhea" id="RHEA:15389"/>
        <dbReference type="ChEBI" id="CHEBI:30616"/>
        <dbReference type="ChEBI" id="CHEBI:33019"/>
        <dbReference type="ChEBI" id="CHEBI:58165"/>
        <dbReference type="EC" id="4.6.1.1"/>
    </reaction>
</comment>
<organism evidence="21 22">
    <name type="scientific">Pygocentrus nattereri</name>
    <name type="common">Red-bellied piranha</name>
    <dbReference type="NCBI Taxonomy" id="42514"/>
    <lineage>
        <taxon>Eukaryota</taxon>
        <taxon>Metazoa</taxon>
        <taxon>Chordata</taxon>
        <taxon>Craniata</taxon>
        <taxon>Vertebrata</taxon>
        <taxon>Euteleostomi</taxon>
        <taxon>Actinopterygii</taxon>
        <taxon>Neopterygii</taxon>
        <taxon>Teleostei</taxon>
        <taxon>Ostariophysi</taxon>
        <taxon>Characiformes</taxon>
        <taxon>Characoidei</taxon>
        <taxon>Pygocentrus</taxon>
    </lineage>
</organism>
<feature type="region of interest" description="Disordered" evidence="18">
    <location>
        <begin position="13"/>
        <end position="33"/>
    </location>
</feature>
<evidence type="ECO:0000256" key="3">
    <source>
        <dbReference type="ARBA" id="ARBA00001946"/>
    </source>
</evidence>
<dbReference type="Pfam" id="PF00211">
    <property type="entry name" value="Guanylate_cyc"/>
    <property type="match status" value="2"/>
</dbReference>
<dbReference type="InterPro" id="IPR030672">
    <property type="entry name" value="Adcy"/>
</dbReference>
<keyword evidence="14 19" id="KW-0472">Membrane</keyword>
<evidence type="ECO:0000256" key="1">
    <source>
        <dbReference type="ARBA" id="ARBA00001593"/>
    </source>
</evidence>
<keyword evidence="9" id="KW-0547">Nucleotide-binding</keyword>
<dbReference type="GO" id="GO:0035556">
    <property type="term" value="P:intracellular signal transduction"/>
    <property type="evidence" value="ECO:0007669"/>
    <property type="project" value="InterPro"/>
</dbReference>
<dbReference type="PIRSF" id="PIRSF039050">
    <property type="entry name" value="Ade_cyc"/>
    <property type="match status" value="1"/>
</dbReference>
<dbReference type="SUPFAM" id="SSF55073">
    <property type="entry name" value="Nucleotide cyclase"/>
    <property type="match status" value="2"/>
</dbReference>
<evidence type="ECO:0000256" key="18">
    <source>
        <dbReference type="SAM" id="MobiDB-lite"/>
    </source>
</evidence>
<dbReference type="FunFam" id="3.30.70.1230:FF:000014">
    <property type="entry name" value="adenylate cyclase type 9"/>
    <property type="match status" value="1"/>
</dbReference>
<evidence type="ECO:0000256" key="19">
    <source>
        <dbReference type="SAM" id="Phobius"/>
    </source>
</evidence>
<dbReference type="FunFam" id="3.30.70.1230:FF:000003">
    <property type="entry name" value="Adenylate cyclase"/>
    <property type="match status" value="1"/>
</dbReference>
<dbReference type="Gene3D" id="3.30.70.1230">
    <property type="entry name" value="Nucleotide cyclase"/>
    <property type="match status" value="2"/>
</dbReference>
<evidence type="ECO:0000256" key="4">
    <source>
        <dbReference type="ARBA" id="ARBA00004141"/>
    </source>
</evidence>
<keyword evidence="22" id="KW-1185">Reference proteome</keyword>
<evidence type="ECO:0000256" key="11">
    <source>
        <dbReference type="ARBA" id="ARBA00022842"/>
    </source>
</evidence>
<dbReference type="InterPro" id="IPR032628">
    <property type="entry name" value="AC_N"/>
</dbReference>
<evidence type="ECO:0000256" key="13">
    <source>
        <dbReference type="ARBA" id="ARBA00022998"/>
    </source>
</evidence>
<dbReference type="Pfam" id="PF16214">
    <property type="entry name" value="AC_N"/>
    <property type="match status" value="1"/>
</dbReference>
<dbReference type="PROSITE" id="PS00452">
    <property type="entry name" value="GUANYLATE_CYCLASE_1"/>
    <property type="match status" value="2"/>
</dbReference>
<evidence type="ECO:0000256" key="17">
    <source>
        <dbReference type="RuleBase" id="RU000405"/>
    </source>
</evidence>
<evidence type="ECO:0000256" key="10">
    <source>
        <dbReference type="ARBA" id="ARBA00022840"/>
    </source>
</evidence>
<feature type="region of interest" description="Disordered" evidence="18">
    <location>
        <begin position="745"/>
        <end position="767"/>
    </location>
</feature>
<keyword evidence="12 19" id="KW-1133">Transmembrane helix</keyword>
<dbReference type="PROSITE" id="PS50125">
    <property type="entry name" value="GUANYLATE_CYCLASE_2"/>
    <property type="match status" value="2"/>
</dbReference>
<keyword evidence="15" id="KW-0325">Glycoprotein</keyword>
<evidence type="ECO:0000256" key="7">
    <source>
        <dbReference type="ARBA" id="ARBA00022723"/>
    </source>
</evidence>
<sequence>MQDDSHNCLEMVGVSNSEEPMEPRKQWHGDGYFNEGFTESLELTNTKNSEDFTSKEEDVGEIIKCSNHKDTQIDKDSIKTENNQTQRDAQIMHSDGQSTLKDADTTPSTDNSTCNVKDSLPSSNKTEHSSTVSQTCSRGMHDAKHLNIALGTAKQESIPEPLQVCTSFKPSNTTQNSSVNTLSQSTETHNLGESTLNGLGIPYSARSESNGECRTTSLEKAEGSRTQRSVAEGMCCCYQAVRQAFLRCLEETSIVVPGLVLTILFCVTIIIIIPTTGRSISVHVGALSVVCIVLCLCVPVLVSLPCLPALRRCEKLLALSIWIALFITAIVFIFTGGAITAWEQVAFFLFLSLSVYTILPLSLSWALIFGIGASVCHIVIISVYVSVTSPGTRDLAVQLVANAVLFVCVNCVGFFHLWLTEHARRKSNKSRQNFSSNCSKRAKLKRDQEHLLLSVLPRYIAMELKGEVVKGLSETFTGAENTPNFHSLYIKQHKDVSILYADIVGFTSLASTCTPEELVAVLNKLFGRFDDIAKKNECLRIKILGDCYYCVSGLPDSIPHHARNCVQMGLDMCNAINKLREATGVNISMRVGVHSGNVLCGVIGSLKWQYDVWSHDVTLANRMESGGLPGRVHITEETLGHLGGAYQVEEGNGASRDSALQGRRTFLVIDPHNRADKPKSNFLSSGREKLRASVRMSQYMQSWQSVKPFAELNQPEDCIPAMPHQSNGISQSHVFMELEIHQSHPGNLESRPTRVSENGSVDTLDPLQVTGQKPKKLNWLTLLFHDIKMEREYRLSEVHDIHQSVACLALIFTSVFVVQVLTSQKNLALAVSYGSTFPVQLLILLVVSTGFLKQWNSKIPTSVHWVSNLSQGVATRAALRLLLVFTCLLITLLMAILNIVFIPGDNCLNFSYNATALDSLNLFTVPYYLYCCLLAMMGVVVFVRVCFSVKLFLLTLAVVVYLALFLCVYAPRSDCLVQQLYPNYSKPGVLKEPKIMAGIWLIIFYLTSLILARQDELACRFEFLLKKYFQKEREDMETTDNVNRLLLQNLLPIHVTNFFIGKDVRNQDLYSQSCQSVCVMFASVPEFKDFYTESSVNGDGLECLRFLNEIITDFDELLSKPKFNVIEKIKTIGTTYMAAAGLTNPNTGEERKDSDACKSHVRSMVDFAIALMGRLDNINRHSFNNFKLRIGINHGPVIAGVIGAHKPQYDIWGNAVNVASRMDSTGVLDKIQVTEETAQVAQSVGYDVTKRGVINVKGKGELTTYFINIELSQRP</sequence>
<feature type="transmembrane region" description="Helical" evidence="19">
    <location>
        <begin position="881"/>
        <end position="902"/>
    </location>
</feature>
<evidence type="ECO:0000313" key="22">
    <source>
        <dbReference type="Proteomes" id="UP001501920"/>
    </source>
</evidence>
<evidence type="ECO:0000313" key="21">
    <source>
        <dbReference type="Ensembl" id="ENSPNAP00000064828.1"/>
    </source>
</evidence>
<dbReference type="Ensembl" id="ENSPNAT00000086286.1">
    <property type="protein sequence ID" value="ENSPNAP00000064828.1"/>
    <property type="gene ID" value="ENSPNAG00000032809.1"/>
</dbReference>
<reference evidence="21" key="2">
    <citation type="submission" date="2025-08" db="UniProtKB">
        <authorList>
            <consortium name="Ensembl"/>
        </authorList>
    </citation>
    <scope>IDENTIFICATION</scope>
</reference>
<keyword evidence="8" id="KW-0677">Repeat</keyword>
<evidence type="ECO:0000256" key="12">
    <source>
        <dbReference type="ARBA" id="ARBA00022989"/>
    </source>
</evidence>
<feature type="transmembrane region" description="Helical" evidence="19">
    <location>
        <begin position="952"/>
        <end position="971"/>
    </location>
</feature>
<dbReference type="CDD" id="cd07302">
    <property type="entry name" value="CHD"/>
    <property type="match status" value="2"/>
</dbReference>
<evidence type="ECO:0000256" key="6">
    <source>
        <dbReference type="ARBA" id="ARBA00022692"/>
    </source>
</evidence>
<protein>
    <recommendedName>
        <fullName evidence="5">adenylate cyclase</fullName>
        <ecNumber evidence="5">4.6.1.1</ecNumber>
    </recommendedName>
</protein>
<reference evidence="21 22" key="1">
    <citation type="submission" date="2020-10" db="EMBL/GenBank/DDBJ databases">
        <title>Pygocentrus nattereri (red-bellied piranha) genome, fPygNat1, primary haplotype.</title>
        <authorList>
            <person name="Myers G."/>
            <person name="Meyer A."/>
            <person name="Karagic N."/>
            <person name="Pippel M."/>
            <person name="Winkler S."/>
            <person name="Tracey A."/>
            <person name="Wood J."/>
            <person name="Formenti G."/>
            <person name="Howe K."/>
            <person name="Fedrigo O."/>
            <person name="Jarvis E.D."/>
        </authorList>
    </citation>
    <scope>NUCLEOTIDE SEQUENCE [LARGE SCALE GENOMIC DNA]</scope>
</reference>
<feature type="transmembrane region" description="Helical" evidence="19">
    <location>
        <begin position="341"/>
        <end position="359"/>
    </location>
</feature>
<evidence type="ECO:0000256" key="8">
    <source>
        <dbReference type="ARBA" id="ARBA00022737"/>
    </source>
</evidence>
<name>A0AAR2KKG2_PYGNA</name>
<feature type="transmembrane region" description="Helical" evidence="19">
    <location>
        <begin position="801"/>
        <end position="821"/>
    </location>
</feature>
<evidence type="ECO:0000256" key="16">
    <source>
        <dbReference type="ARBA" id="ARBA00023239"/>
    </source>
</evidence>
<dbReference type="GO" id="GO:0005524">
    <property type="term" value="F:ATP binding"/>
    <property type="evidence" value="ECO:0007669"/>
    <property type="project" value="UniProtKB-KW"/>
</dbReference>
<feature type="transmembrane region" description="Helical" evidence="19">
    <location>
        <begin position="254"/>
        <end position="274"/>
    </location>
</feature>
<dbReference type="GO" id="GO:0004016">
    <property type="term" value="F:adenylate cyclase activity"/>
    <property type="evidence" value="ECO:0007669"/>
    <property type="project" value="UniProtKB-EC"/>
</dbReference>
<dbReference type="InterPro" id="IPR018297">
    <property type="entry name" value="A/G_cyclase_CS"/>
</dbReference>
<dbReference type="GO" id="GO:0046872">
    <property type="term" value="F:metal ion binding"/>
    <property type="evidence" value="ECO:0007669"/>
    <property type="project" value="UniProtKB-KW"/>
</dbReference>
<evidence type="ECO:0000256" key="5">
    <source>
        <dbReference type="ARBA" id="ARBA00012201"/>
    </source>
</evidence>
<dbReference type="EC" id="4.6.1.1" evidence="5"/>
<comment type="cofactor">
    <cofactor evidence="3">
        <name>Mg(2+)</name>
        <dbReference type="ChEBI" id="CHEBI:18420"/>
    </cofactor>
</comment>
<dbReference type="Pfam" id="PF06327">
    <property type="entry name" value="Adcy_cons_dom"/>
    <property type="match status" value="1"/>
</dbReference>
<dbReference type="InterPro" id="IPR001054">
    <property type="entry name" value="A/G_cyclase"/>
</dbReference>
<accession>A0AAR2KKG2</accession>
<dbReference type="GO" id="GO:0007193">
    <property type="term" value="P:adenylate cyclase-inhibiting G protein-coupled receptor signaling pathway"/>
    <property type="evidence" value="ECO:0007669"/>
    <property type="project" value="TreeGrafter"/>
</dbReference>
<dbReference type="GeneTree" id="ENSGT00940000159445"/>
<feature type="transmembrane region" description="Helical" evidence="19">
    <location>
        <begin position="366"/>
        <end position="387"/>
    </location>
</feature>
<dbReference type="InterPro" id="IPR029787">
    <property type="entry name" value="Nucleotide_cyclase"/>
</dbReference>
<keyword evidence="16 17" id="KW-0456">Lyase</keyword>
<dbReference type="AlphaFoldDB" id="A0AAR2KKG2"/>
<comment type="cofactor">
    <cofactor evidence="2">
        <name>Mn(2+)</name>
        <dbReference type="ChEBI" id="CHEBI:29035"/>
    </cofactor>
</comment>
<dbReference type="PANTHER" id="PTHR45627">
    <property type="entry name" value="ADENYLATE CYCLASE TYPE 1"/>
    <property type="match status" value="1"/>
</dbReference>